<dbReference type="AlphaFoldDB" id="A0AAD6HZ00"/>
<evidence type="ECO:0000313" key="2">
    <source>
        <dbReference type="EMBL" id="KAJ6023104.1"/>
    </source>
</evidence>
<dbReference type="InterPro" id="IPR036291">
    <property type="entry name" value="NAD(P)-bd_dom_sf"/>
</dbReference>
<dbReference type="InterPro" id="IPR051468">
    <property type="entry name" value="Fungal_SecMetab_SDRs"/>
</dbReference>
<name>A0AAD6HZ00_PENCN</name>
<dbReference type="GO" id="GO:0005737">
    <property type="term" value="C:cytoplasm"/>
    <property type="evidence" value="ECO:0007669"/>
    <property type="project" value="TreeGrafter"/>
</dbReference>
<reference evidence="2" key="1">
    <citation type="journal article" date="2023" name="IMA Fungus">
        <title>Comparative genomic study of the Penicillium genus elucidates a diverse pangenome and 15 lateral gene transfer events.</title>
        <authorList>
            <person name="Petersen C."/>
            <person name="Sorensen T."/>
            <person name="Nielsen M.R."/>
            <person name="Sondergaard T.E."/>
            <person name="Sorensen J.L."/>
            <person name="Fitzpatrick D.A."/>
            <person name="Frisvad J.C."/>
            <person name="Nielsen K.L."/>
        </authorList>
    </citation>
    <scope>NUCLEOTIDE SEQUENCE</scope>
    <source>
        <strain evidence="2">IBT 15450</strain>
    </source>
</reference>
<comment type="similarity">
    <text evidence="1">Belongs to the short-chain dehydrogenases/reductases (SDR) family.</text>
</comment>
<dbReference type="SUPFAM" id="SSF51735">
    <property type="entry name" value="NAD(P)-binding Rossmann-fold domains"/>
    <property type="match status" value="1"/>
</dbReference>
<dbReference type="PRINTS" id="PR00081">
    <property type="entry name" value="GDHRDH"/>
</dbReference>
<comment type="caution">
    <text evidence="2">The sequence shown here is derived from an EMBL/GenBank/DDBJ whole genome shotgun (WGS) entry which is preliminary data.</text>
</comment>
<sequence>MESTIVLVTGANRGIGKGILELYLKKPNHTVIAALRDPSHSSSKALADLPKAEGTSLLTVKIDATSRTDFAAAVEELAGKGIDHIDIIVANAGISLSWPAVSEVKIEDIQKHVEVNIYGFVSLYQAFRALLKGAKHPKWVTIGSSSALLTYVEELSIWSLDFIPMRNASYAPTKAVQHWYTKAISAEDPWLNAFVIDPGWVQTDIGNRGAETFGFEKAAITVEESASGVVNVIDVSTLETHSGKPFKYDGSEEAW</sequence>
<protein>
    <submittedName>
        <fullName evidence="2">Uncharacterized protein</fullName>
    </submittedName>
</protein>
<dbReference type="PANTHER" id="PTHR43544:SF26">
    <property type="entry name" value="SHORT CHAIN DEHYDROGENASE_REDUCTASE FAMILY OXIDOREDUCTASE (JCVI)"/>
    <property type="match status" value="1"/>
</dbReference>
<reference evidence="2" key="2">
    <citation type="submission" date="2023-01" db="EMBL/GenBank/DDBJ databases">
        <authorList>
            <person name="Petersen C."/>
        </authorList>
    </citation>
    <scope>NUCLEOTIDE SEQUENCE</scope>
    <source>
        <strain evidence="2">IBT 15450</strain>
    </source>
</reference>
<evidence type="ECO:0000256" key="1">
    <source>
        <dbReference type="ARBA" id="ARBA00006484"/>
    </source>
</evidence>
<evidence type="ECO:0000313" key="3">
    <source>
        <dbReference type="Proteomes" id="UP001219568"/>
    </source>
</evidence>
<organism evidence="2 3">
    <name type="scientific">Penicillium canescens</name>
    <dbReference type="NCBI Taxonomy" id="5083"/>
    <lineage>
        <taxon>Eukaryota</taxon>
        <taxon>Fungi</taxon>
        <taxon>Dikarya</taxon>
        <taxon>Ascomycota</taxon>
        <taxon>Pezizomycotina</taxon>
        <taxon>Eurotiomycetes</taxon>
        <taxon>Eurotiomycetidae</taxon>
        <taxon>Eurotiales</taxon>
        <taxon>Aspergillaceae</taxon>
        <taxon>Penicillium</taxon>
    </lineage>
</organism>
<dbReference type="Pfam" id="PF00106">
    <property type="entry name" value="adh_short"/>
    <property type="match status" value="1"/>
</dbReference>
<dbReference type="InterPro" id="IPR002347">
    <property type="entry name" value="SDR_fam"/>
</dbReference>
<dbReference type="EMBL" id="JAQJZL010000016">
    <property type="protein sequence ID" value="KAJ6023104.1"/>
    <property type="molecule type" value="Genomic_DNA"/>
</dbReference>
<dbReference type="GO" id="GO:0016491">
    <property type="term" value="F:oxidoreductase activity"/>
    <property type="evidence" value="ECO:0007669"/>
    <property type="project" value="TreeGrafter"/>
</dbReference>
<accession>A0AAD6HZ00</accession>
<dbReference type="Proteomes" id="UP001219568">
    <property type="component" value="Unassembled WGS sequence"/>
</dbReference>
<gene>
    <name evidence="2" type="ORF">N7460_013499</name>
</gene>
<keyword evidence="3" id="KW-1185">Reference proteome</keyword>
<dbReference type="Gene3D" id="3.40.50.720">
    <property type="entry name" value="NAD(P)-binding Rossmann-like Domain"/>
    <property type="match status" value="1"/>
</dbReference>
<proteinExistence type="inferred from homology"/>
<dbReference type="PANTHER" id="PTHR43544">
    <property type="entry name" value="SHORT-CHAIN DEHYDROGENASE/REDUCTASE"/>
    <property type="match status" value="1"/>
</dbReference>